<evidence type="ECO:0000256" key="1">
    <source>
        <dbReference type="SAM" id="Phobius"/>
    </source>
</evidence>
<evidence type="ECO:0000313" key="2">
    <source>
        <dbReference type="EMBL" id="AFK07886.1"/>
    </source>
</evidence>
<keyword evidence="3" id="KW-1185">Reference proteome</keyword>
<dbReference type="KEGG" id="mpg:Theba_2257"/>
<feature type="transmembrane region" description="Helical" evidence="1">
    <location>
        <begin position="120"/>
        <end position="141"/>
    </location>
</feature>
<reference evidence="2 3" key="1">
    <citation type="journal article" date="2012" name="Genome Biol. Evol.">
        <title>Genome Sequence of the Mesophilic Thermotogales Bacterium Mesotoga prima MesG1.Ag.4.2 Reveals the Largest Thermotogales Genome To Date.</title>
        <authorList>
            <person name="Zhaxybayeva O."/>
            <person name="Swithers K.S."/>
            <person name="Foght J."/>
            <person name="Green A.G."/>
            <person name="Bruce D."/>
            <person name="Detter C."/>
            <person name="Han S."/>
            <person name="Teshima H."/>
            <person name="Han J."/>
            <person name="Woyke T."/>
            <person name="Pitluck S."/>
            <person name="Nolan M."/>
            <person name="Ivanova N."/>
            <person name="Pati A."/>
            <person name="Land M.L."/>
            <person name="Dlutek M."/>
            <person name="Doolittle W.F."/>
            <person name="Noll K.M."/>
            <person name="Nesbo C.L."/>
        </authorList>
    </citation>
    <scope>NUCLEOTIDE SEQUENCE [LARGE SCALE GENOMIC DNA]</scope>
    <source>
        <strain evidence="3">mesG1.Ag.4.2</strain>
    </source>
</reference>
<dbReference type="EMBL" id="CP003532">
    <property type="protein sequence ID" value="AFK07886.1"/>
    <property type="molecule type" value="Genomic_DNA"/>
</dbReference>
<feature type="transmembrane region" description="Helical" evidence="1">
    <location>
        <begin position="12"/>
        <end position="30"/>
    </location>
</feature>
<feature type="transmembrane region" description="Helical" evidence="1">
    <location>
        <begin position="372"/>
        <end position="393"/>
    </location>
</feature>
<proteinExistence type="predicted"/>
<keyword evidence="2" id="KW-0378">Hydrolase</keyword>
<feature type="transmembrane region" description="Helical" evidence="1">
    <location>
        <begin position="36"/>
        <end position="58"/>
    </location>
</feature>
<sequence precursor="true">MNLLLEKLKEVLLAVLPITVLVLVLNFLFVSLSWFLIFRFVIGSFLIVVGLSAFLFGVSIGISPIGNFMGTFIAKTNKLWIVAVAGLVLGFFISIAEPALHIHALQVELVSSGILSSGSVVITASIGIAVFLSLGLIRIVFNVALKKLMTVSYGIILILSLFSSRELLAISFDASGATTGAMTVPFILTLAAGISVLKRDSRSSENDSFGLLGIASAGAIISVLLVGIVSTNNTMEAAPVYFASESSEILGYFFDLMPRIASEVLLSLLPILLAFLLLQFSSLRLSKRVLRQITVGLVFTFVGMVIFLVGVNGGFMDVGREIGYGIASMGNKSILVLVGMILGLVTILAEPSVYVLTHQIEDVTSGAVKRRIVLLALSAGVSLAVALSMIRIAVPAVQLWHFLLPGYAISILLSFFSPKLFVGIAFDAGGVASGPMTGTFVIAFAQGAASAIEGANVLIDAFGLISMVAMTPIIALQILGLIYKIKTRKRGVESSG</sequence>
<feature type="transmembrane region" description="Helical" evidence="1">
    <location>
        <begin position="461"/>
        <end position="483"/>
    </location>
</feature>
<keyword evidence="1" id="KW-0812">Transmembrane</keyword>
<feature type="transmembrane region" description="Helical" evidence="1">
    <location>
        <begin position="428"/>
        <end position="449"/>
    </location>
</feature>
<dbReference type="STRING" id="660470.Theba_2257"/>
<protein>
    <submittedName>
        <fullName evidence="2">Putative membrane-associated, metal-dependent hydrolase</fullName>
    </submittedName>
</protein>
<dbReference type="AlphaFoldDB" id="I2F7I3"/>
<feature type="transmembrane region" description="Helical" evidence="1">
    <location>
        <begin position="79"/>
        <end position="100"/>
    </location>
</feature>
<feature type="transmembrane region" description="Helical" evidence="1">
    <location>
        <begin position="260"/>
        <end position="281"/>
    </location>
</feature>
<feature type="transmembrane region" description="Helical" evidence="1">
    <location>
        <begin position="293"/>
        <end position="314"/>
    </location>
</feature>
<dbReference type="RefSeq" id="WP_014731645.1">
    <property type="nucleotide sequence ID" value="NC_017934.1"/>
</dbReference>
<accession>I2F7I3</accession>
<dbReference type="Proteomes" id="UP000002881">
    <property type="component" value="Chromosome"/>
</dbReference>
<feature type="transmembrane region" description="Helical" evidence="1">
    <location>
        <begin position="334"/>
        <end position="356"/>
    </location>
</feature>
<feature type="transmembrane region" description="Helical" evidence="1">
    <location>
        <begin position="399"/>
        <end position="416"/>
    </location>
</feature>
<gene>
    <name evidence="2" type="ORF">Theba_2257</name>
</gene>
<keyword evidence="1" id="KW-0472">Membrane</keyword>
<dbReference type="InterPro" id="IPR011435">
    <property type="entry name" value="UmpAB"/>
</dbReference>
<name>I2F7I3_9BACT</name>
<feature type="transmembrane region" description="Helical" evidence="1">
    <location>
        <begin position="153"/>
        <end position="172"/>
    </location>
</feature>
<dbReference type="eggNOG" id="ENOG502Z8W3">
    <property type="taxonomic scope" value="Bacteria"/>
</dbReference>
<feature type="transmembrane region" description="Helical" evidence="1">
    <location>
        <begin position="178"/>
        <end position="197"/>
    </location>
</feature>
<keyword evidence="1" id="KW-1133">Transmembrane helix</keyword>
<feature type="transmembrane region" description="Helical" evidence="1">
    <location>
        <begin position="209"/>
        <end position="229"/>
    </location>
</feature>
<dbReference type="Pfam" id="PF07556">
    <property type="entry name" value="DUF1538"/>
    <property type="match status" value="2"/>
</dbReference>
<organism evidence="2 3">
    <name type="scientific">Mesotoga prima MesG1.Ag.4.2</name>
    <dbReference type="NCBI Taxonomy" id="660470"/>
    <lineage>
        <taxon>Bacteria</taxon>
        <taxon>Thermotogati</taxon>
        <taxon>Thermotogota</taxon>
        <taxon>Thermotogae</taxon>
        <taxon>Kosmotogales</taxon>
        <taxon>Kosmotogaceae</taxon>
        <taxon>Mesotoga</taxon>
    </lineage>
</organism>
<dbReference type="HOGENOM" id="CLU_026769_2_0_0"/>
<dbReference type="GeneID" id="87107988"/>
<dbReference type="GO" id="GO:0016787">
    <property type="term" value="F:hydrolase activity"/>
    <property type="evidence" value="ECO:0007669"/>
    <property type="project" value="UniProtKB-KW"/>
</dbReference>
<evidence type="ECO:0000313" key="3">
    <source>
        <dbReference type="Proteomes" id="UP000002881"/>
    </source>
</evidence>